<dbReference type="RefSeq" id="WP_132980357.1">
    <property type="nucleotide sequence ID" value="NZ_BAAAEN010000021.1"/>
</dbReference>
<dbReference type="PANTHER" id="PTHR43298:SF2">
    <property type="entry name" value="FMN_FAD EXPORTER YEEO-RELATED"/>
    <property type="match status" value="1"/>
</dbReference>
<dbReference type="PANTHER" id="PTHR43298">
    <property type="entry name" value="MULTIDRUG RESISTANCE PROTEIN NORM-RELATED"/>
    <property type="match status" value="1"/>
</dbReference>
<dbReference type="InterPro" id="IPR002528">
    <property type="entry name" value="MATE_fam"/>
</dbReference>
<keyword evidence="10" id="KW-1185">Reference proteome</keyword>
<feature type="transmembrane region" description="Helical" evidence="8">
    <location>
        <begin position="395"/>
        <end position="416"/>
    </location>
</feature>
<evidence type="ECO:0000313" key="10">
    <source>
        <dbReference type="Proteomes" id="UP001501706"/>
    </source>
</evidence>
<dbReference type="InterPro" id="IPR050222">
    <property type="entry name" value="MATE_MdtK"/>
</dbReference>
<feature type="region of interest" description="Disordered" evidence="7">
    <location>
        <begin position="433"/>
        <end position="469"/>
    </location>
</feature>
<evidence type="ECO:0000256" key="5">
    <source>
        <dbReference type="ARBA" id="ARBA00022989"/>
    </source>
</evidence>
<feature type="transmembrane region" description="Helical" evidence="8">
    <location>
        <begin position="300"/>
        <end position="320"/>
    </location>
</feature>
<dbReference type="Pfam" id="PF01554">
    <property type="entry name" value="MatE"/>
    <property type="match status" value="2"/>
</dbReference>
<evidence type="ECO:0000256" key="1">
    <source>
        <dbReference type="ARBA" id="ARBA00004141"/>
    </source>
</evidence>
<name>A0ABN1CNB6_9BURK</name>
<evidence type="ECO:0000313" key="9">
    <source>
        <dbReference type="EMBL" id="GAA0522553.1"/>
    </source>
</evidence>
<keyword evidence="3" id="KW-0813">Transport</keyword>
<feature type="transmembrane region" description="Helical" evidence="8">
    <location>
        <begin position="218"/>
        <end position="243"/>
    </location>
</feature>
<sequence length="469" mass="49289">MALPIVLANLTQPLMSAVDTAVAGHLPGPEYLAGVALGGLLFSFLFWGFGFLRMGTTGLVAQAWGKGDEQALAASVVRAVSLALAIGLALLVLQRPLISLVLGLLGGSAEATRQAIAYCSGRIWAAPLALVNYVVLGWLLGCQRVRLALALQILINVVNLGAVLLFVHGFGLGVAGIGAATAVADGAGTLAGGILLWRSHRAAWPRLRLAVLRDAAAMRRLVGINFHIFVRTACLLASMGWFAHLGATQGDMVLAANALLLNFLTFMAFGLDGFAHAAEALVGAAVGAGDRPGLRRAVRLCMSWAFAGALAYALVYLAVGPWIVSLLTDQAALRETAGRFLPWLALAPIASVAAYLYDGIFIGATQTRALMRAMLVCGAAFLALSLGLLPRLGNHGLWLSFLAFNALRGLTLHLAAPRTLYREFRTGRPHGWTTCNQLSPHPVDNVGDSPGTGRSDPHHSRLRGSPPTK</sequence>
<keyword evidence="6 8" id="KW-0472">Membrane</keyword>
<feature type="transmembrane region" description="Helical" evidence="8">
    <location>
        <begin position="173"/>
        <end position="197"/>
    </location>
</feature>
<comment type="similarity">
    <text evidence="2">Belongs to the multi antimicrobial extrusion (MATE) (TC 2.A.66.1) family.</text>
</comment>
<organism evidence="9 10">
    <name type="scientific">Pigmentiphaga daeguensis</name>
    <dbReference type="NCBI Taxonomy" id="414049"/>
    <lineage>
        <taxon>Bacteria</taxon>
        <taxon>Pseudomonadati</taxon>
        <taxon>Pseudomonadota</taxon>
        <taxon>Betaproteobacteria</taxon>
        <taxon>Burkholderiales</taxon>
        <taxon>Alcaligenaceae</taxon>
        <taxon>Pigmentiphaga</taxon>
    </lineage>
</organism>
<accession>A0ABN1CNB6</accession>
<keyword evidence="5 8" id="KW-1133">Transmembrane helix</keyword>
<feature type="transmembrane region" description="Helical" evidence="8">
    <location>
        <begin position="147"/>
        <end position="167"/>
    </location>
</feature>
<comment type="caution">
    <text evidence="9">The sequence shown here is derived from an EMBL/GenBank/DDBJ whole genome shotgun (WGS) entry which is preliminary data.</text>
</comment>
<protein>
    <submittedName>
        <fullName evidence="9">MATE family efflux transporter</fullName>
    </submittedName>
</protein>
<proteinExistence type="inferred from homology"/>
<evidence type="ECO:0000256" key="4">
    <source>
        <dbReference type="ARBA" id="ARBA00022692"/>
    </source>
</evidence>
<feature type="transmembrane region" description="Helical" evidence="8">
    <location>
        <begin position="369"/>
        <end position="389"/>
    </location>
</feature>
<evidence type="ECO:0000256" key="6">
    <source>
        <dbReference type="ARBA" id="ARBA00023136"/>
    </source>
</evidence>
<dbReference type="NCBIfam" id="TIGR00797">
    <property type="entry name" value="matE"/>
    <property type="match status" value="1"/>
</dbReference>
<feature type="transmembrane region" description="Helical" evidence="8">
    <location>
        <begin position="72"/>
        <end position="95"/>
    </location>
</feature>
<evidence type="ECO:0000256" key="8">
    <source>
        <dbReference type="SAM" id="Phobius"/>
    </source>
</evidence>
<dbReference type="Proteomes" id="UP001501706">
    <property type="component" value="Unassembled WGS sequence"/>
</dbReference>
<evidence type="ECO:0000256" key="3">
    <source>
        <dbReference type="ARBA" id="ARBA00022448"/>
    </source>
</evidence>
<evidence type="ECO:0000256" key="7">
    <source>
        <dbReference type="SAM" id="MobiDB-lite"/>
    </source>
</evidence>
<feature type="transmembrane region" description="Helical" evidence="8">
    <location>
        <begin position="115"/>
        <end position="140"/>
    </location>
</feature>
<evidence type="ECO:0000256" key="2">
    <source>
        <dbReference type="ARBA" id="ARBA00010199"/>
    </source>
</evidence>
<keyword evidence="4 8" id="KW-0812">Transmembrane</keyword>
<feature type="transmembrane region" description="Helical" evidence="8">
    <location>
        <begin position="340"/>
        <end position="357"/>
    </location>
</feature>
<dbReference type="CDD" id="cd13136">
    <property type="entry name" value="MATE_DinF_like"/>
    <property type="match status" value="1"/>
</dbReference>
<gene>
    <name evidence="9" type="ORF">GCM10009097_45110</name>
</gene>
<feature type="transmembrane region" description="Helical" evidence="8">
    <location>
        <begin position="263"/>
        <end position="288"/>
    </location>
</feature>
<feature type="transmembrane region" description="Helical" evidence="8">
    <location>
        <begin position="31"/>
        <end position="52"/>
    </location>
</feature>
<dbReference type="InterPro" id="IPR044644">
    <property type="entry name" value="DinF-like"/>
</dbReference>
<reference evidence="9 10" key="1">
    <citation type="journal article" date="2019" name="Int. J. Syst. Evol. Microbiol.">
        <title>The Global Catalogue of Microorganisms (GCM) 10K type strain sequencing project: providing services to taxonomists for standard genome sequencing and annotation.</title>
        <authorList>
            <consortium name="The Broad Institute Genomics Platform"/>
            <consortium name="The Broad Institute Genome Sequencing Center for Infectious Disease"/>
            <person name="Wu L."/>
            <person name="Ma J."/>
        </authorList>
    </citation>
    <scope>NUCLEOTIDE SEQUENCE [LARGE SCALE GENOMIC DNA]</scope>
    <source>
        <strain evidence="9 10">JCM 14330</strain>
    </source>
</reference>
<comment type="subcellular location">
    <subcellularLocation>
        <location evidence="1">Membrane</location>
        <topology evidence="1">Multi-pass membrane protein</topology>
    </subcellularLocation>
</comment>
<dbReference type="EMBL" id="BAAAEN010000021">
    <property type="protein sequence ID" value="GAA0522553.1"/>
    <property type="molecule type" value="Genomic_DNA"/>
</dbReference>